<dbReference type="Pfam" id="PF21416">
    <property type="entry name" value="VP1-like_C"/>
    <property type="match status" value="1"/>
</dbReference>
<organismHost>
    <name type="scientific">Aedes pseudoscutellaris</name>
    <name type="common">Mosquito</name>
    <name type="synonym">Stegomyia pseudoscutellaris</name>
    <dbReference type="NCBI Taxonomy" id="316597"/>
</organismHost>
<evidence type="ECO:0000259" key="2">
    <source>
        <dbReference type="Pfam" id="PF21416"/>
    </source>
</evidence>
<evidence type="ECO:0000256" key="1">
    <source>
        <dbReference type="SAM" id="MobiDB-lite"/>
    </source>
</evidence>
<feature type="compositionally biased region" description="Polar residues" evidence="1">
    <location>
        <begin position="27"/>
        <end position="55"/>
    </location>
</feature>
<dbReference type="InterPro" id="IPR049422">
    <property type="entry name" value="VP1/VP3_C"/>
</dbReference>
<organism evidence="3">
    <name type="scientific">Aedes pseudoscutellaris reovirus</name>
    <name type="common">ApRV</name>
    <dbReference type="NCBI Taxonomy" id="341721"/>
    <lineage>
        <taxon>Viruses</taxon>
        <taxon>Riboviria</taxon>
        <taxon>Orthornavirae</taxon>
        <taxon>Duplornaviricota</taxon>
        <taxon>Resentoviricetes</taxon>
        <taxon>Reovirales</taxon>
        <taxon>Spinareoviridae</taxon>
        <taxon>Dinovernavirus</taxon>
    </lineage>
</organism>
<accession>A0A679DYX8</accession>
<feature type="domain" description="Capsid protein VP1/VP3 C-terminal" evidence="2">
    <location>
        <begin position="1041"/>
        <end position="1175"/>
    </location>
</feature>
<name>A0A679DYX8_APRV</name>
<reference evidence="3" key="1">
    <citation type="journal article" date="2020" name="Viruses">
        <title>Entomological Assessment of the Status and Risk of Mosquito-borne Arboviral Transmission in Ghana.</title>
        <authorList>
            <person name="Amoa-Bosompem M."/>
            <person name="Kobayashi D."/>
            <person name="Murota K."/>
            <person name="Faizah A.N."/>
            <person name="Itokawa K."/>
            <person name="Fujita R."/>
            <person name="Osei J.H.N."/>
            <person name="Agbosu E."/>
            <person name="Pratt D."/>
            <person name="Kimura S."/>
            <person name="Kwofie K.D."/>
            <person name="Ohashi M."/>
            <person name="Bonney J.H.K."/>
            <person name="Dadzie S."/>
            <person name="Sasaki T."/>
            <person name="Ohta N."/>
            <person name="Isawa H."/>
            <person name="Sawabe K."/>
            <person name="Iwanaga S."/>
        </authorList>
    </citation>
    <scope>NUCLEOTIDE SEQUENCE</scope>
    <source>
        <strain evidence="3">15AC18</strain>
    </source>
</reference>
<proteinExistence type="predicted"/>
<dbReference type="EMBL" id="LC496850">
    <property type="protein sequence ID" value="BBN21018.1"/>
    <property type="molecule type" value="Genomic_RNA"/>
</dbReference>
<feature type="compositionally biased region" description="Polar residues" evidence="1">
    <location>
        <begin position="81"/>
        <end position="100"/>
    </location>
</feature>
<protein>
    <submittedName>
        <fullName evidence="3">VP3</fullName>
    </submittedName>
</protein>
<feature type="region of interest" description="Disordered" evidence="1">
    <location>
        <begin position="22"/>
        <end position="100"/>
    </location>
</feature>
<evidence type="ECO:0000313" key="3">
    <source>
        <dbReference type="EMBL" id="BBN21018.1"/>
    </source>
</evidence>
<sequence length="1202" mass="136439">MRPIRMYKNNQERTITKHQELIKDNQNEQTTSNQGFSRSSNSGKINVERISSSRHQIADGKTMPSHTANETNHTSKDSVQHGRSSVTYTSDTTGNPRITSARANIDETYATGTVEDLNSTSHGREPEIESFADRAELAMMIQGMTVGALTVQPMRSIRSTFANLANILIFHDVYATEDRPTSFIEYHSDEMVVNMPKQTYNPIDTVAKILYLPSLEKFKYGTGIVQMNYAANVLQLFPNTTNIINTITDGLTYANRTEFFIRVMVLFMMDRKILTMEFYDVDASAISNNAILPTIPTITGVSPLLRIDTRTEPIWYNDAIKTLINNLTIQYGKIKTVLDANAVKRYSVVGYPIDQFRAYLYNHNLLEYLGKKVKREDIMSLIKALSYEFDLITISDLEYQNIPKWFSDNDLSRFIFAVCMFPDIIRQFHALNIDYFSQANAFTVKSENAIIKMLNSNQNMEPTIINWFLFRICAIDKTVIDDYFSLEMTPIIMRPKLYDFDMKRGEPVSLLYILELILFSIMFPNVTQHMLGQIQARILFISMYSFRQEYLKFIAKFGFFYKIVNGRKEYIQVTNQNERMSENVDVLTGNLYPSLFTDDPTLSVVAPTLAKIARLMKPTTSLTPDERAISAKFPRFKDTSHLNPYSSLNIGGRTQHSVTYTRMYDAIEEMFKLILKSFADSFAQRPRAGVTQLKSLLTQLAEPLCLELDGHVYHLYNVMANMMQNFIPNTDGQFHSFRACAYAVVDSGNIYRVVQNGDELNESLLIDTAIVWGLLGNTDNAYGNAIGATGTANVPTKVQPVIPTPDNFITPTIHLKTSIDAICSVEGILLLILSRQINIPGYEVELEKLRVGISQPKVSERQYQRARESIKNMLGSGDYNIAPLQFLLHTEHRSTRLSKPLIRRVFDNVVQPYVANLDPAEFENTPQLIESSNMTRLQIALKMLTGDMDDIVKGLILHKRACAKFDVYETLTIPNDVQTIVLTMQHISTQTENNIVYYVFLIDGVKIFAEDIKNVNFQIDITGIWPEHVVTLLLRAINNGFNTYISMPNILYKPTITADVRQFLNTTKAEVLLVSNKSVIHEIMFFDNALQPKKSSDTLALSEAVYRTIWNSSVITQRISARGLMNLEDNKPPEAKISQQSELDMGKIDETSGEPIYTSGLKKMDSSKISMFNVVLSAGSDVIRQAAIKYSAVRTQEVILFE</sequence>